<dbReference type="Pfam" id="PF00170">
    <property type="entry name" value="bZIP_1"/>
    <property type="match status" value="1"/>
</dbReference>
<feature type="region of interest" description="Disordered" evidence="1">
    <location>
        <begin position="164"/>
        <end position="234"/>
    </location>
</feature>
<dbReference type="SUPFAM" id="SSF57959">
    <property type="entry name" value="Leucine zipper domain"/>
    <property type="match status" value="1"/>
</dbReference>
<proteinExistence type="predicted"/>
<accession>A0A316VB12</accession>
<feature type="compositionally biased region" description="Low complexity" evidence="1">
    <location>
        <begin position="318"/>
        <end position="332"/>
    </location>
</feature>
<dbReference type="InParanoid" id="A0A316VB12"/>
<dbReference type="InterPro" id="IPR004827">
    <property type="entry name" value="bZIP"/>
</dbReference>
<feature type="compositionally biased region" description="Polar residues" evidence="1">
    <location>
        <begin position="250"/>
        <end position="278"/>
    </location>
</feature>
<dbReference type="InterPro" id="IPR046347">
    <property type="entry name" value="bZIP_sf"/>
</dbReference>
<dbReference type="RefSeq" id="XP_025355119.1">
    <property type="nucleotide sequence ID" value="XM_025502219.1"/>
</dbReference>
<gene>
    <name evidence="3" type="ORF">FA14DRAFT_34461</name>
</gene>
<dbReference type="OrthoDB" id="5374328at2759"/>
<evidence type="ECO:0000256" key="1">
    <source>
        <dbReference type="SAM" id="MobiDB-lite"/>
    </source>
</evidence>
<feature type="region of interest" description="Disordered" evidence="1">
    <location>
        <begin position="460"/>
        <end position="487"/>
    </location>
</feature>
<dbReference type="SMART" id="SM00338">
    <property type="entry name" value="BRLZ"/>
    <property type="match status" value="1"/>
</dbReference>
<dbReference type="AlphaFoldDB" id="A0A316VB12"/>
<dbReference type="PROSITE" id="PS00036">
    <property type="entry name" value="BZIP_BASIC"/>
    <property type="match status" value="1"/>
</dbReference>
<name>A0A316VB12_9BASI</name>
<feature type="compositionally biased region" description="Low complexity" evidence="1">
    <location>
        <begin position="598"/>
        <end position="614"/>
    </location>
</feature>
<feature type="domain" description="BZIP" evidence="2">
    <location>
        <begin position="70"/>
        <end position="85"/>
    </location>
</feature>
<feature type="compositionally biased region" description="Polar residues" evidence="1">
    <location>
        <begin position="295"/>
        <end position="311"/>
    </location>
</feature>
<dbReference type="PANTHER" id="PTHR42070:SF1">
    <property type="entry name" value="FILAMENT ASSOCIATED PROTEIN, PUTATIVE (AFU_ORTHOLOGUE AFUA_8G06630)-RELATED"/>
    <property type="match status" value="1"/>
</dbReference>
<dbReference type="CDD" id="cd14688">
    <property type="entry name" value="bZIP_YAP"/>
    <property type="match status" value="1"/>
</dbReference>
<dbReference type="Gene3D" id="1.20.5.170">
    <property type="match status" value="1"/>
</dbReference>
<organism evidence="3 4">
    <name type="scientific">Meira miltonrushii</name>
    <dbReference type="NCBI Taxonomy" id="1280837"/>
    <lineage>
        <taxon>Eukaryota</taxon>
        <taxon>Fungi</taxon>
        <taxon>Dikarya</taxon>
        <taxon>Basidiomycota</taxon>
        <taxon>Ustilaginomycotina</taxon>
        <taxon>Exobasidiomycetes</taxon>
        <taxon>Exobasidiales</taxon>
        <taxon>Brachybasidiaceae</taxon>
        <taxon>Meira</taxon>
    </lineage>
</organism>
<keyword evidence="4" id="KW-1185">Reference proteome</keyword>
<feature type="compositionally biased region" description="Polar residues" evidence="1">
    <location>
        <begin position="466"/>
        <end position="475"/>
    </location>
</feature>
<feature type="compositionally biased region" description="Polar residues" evidence="1">
    <location>
        <begin position="192"/>
        <end position="213"/>
    </location>
</feature>
<feature type="region of interest" description="Disordered" evidence="1">
    <location>
        <begin position="511"/>
        <end position="537"/>
    </location>
</feature>
<sequence length="660" mass="71907">MAPVIKPATNQSVDYADFNQLKRKSEDDIDVSLGFETFSQGEEDEEDDEGDDVLALKRSTKKTGDQPVSKRTLQNRKAQREFRKRREARVRELEERCRRFDQMGLEANGELQRAARGLKEENDALRGFIMRMGFGHMIPNVLQDVGNQRNNGDDQFYQQTQQQPTFSGGMFSNAQPNSSNFNEPTFFIDPSTAVQSANAPMNNSRGRSHTIGNGNEHRSSSSSSSPNKNNNIDAEKMAGGITLPMPMNYGSMTLAPTPQPANMRSGISQRSGSGTQKQDNIKGGQSSSPSSSKSTDNGDTPFLTLSLNNQSRKQDGRQSGNQQSQPQFTQPKQDNDSNNNDMNGLSSLFGGSNNGMGSGGTAMLQNFNNSFPVPQRSRQNAALLNPNPIPFSFNLASGDLASQQPTWWEQMGGGSEQVELDDKAQAVANAQQGNQAPSPFDLGAFLQGGITPGGGFQLGNIGGSQPGSQPNSTIMSHDLGRTGSTDSDHMRMFIQLMERKMAERDACTFASLGFQPPSQDPAQRTKQQQQQQGITSEMTPSGVYSRLAQHPAFLSTNAREMEELMDALGPSTWNRQDGKTGDDADKDESKDSGKDQSSNHGKSSRSNSSASPLSPGRVHVDENAIGKLMGLLDQKRNSNAKSFNTSPHEDNQQRFTMAMA</sequence>
<evidence type="ECO:0000259" key="2">
    <source>
        <dbReference type="PROSITE" id="PS00036"/>
    </source>
</evidence>
<dbReference type="STRING" id="1280837.A0A316VB12"/>
<reference evidence="3 4" key="1">
    <citation type="journal article" date="2018" name="Mol. Biol. Evol.">
        <title>Broad Genomic Sampling Reveals a Smut Pathogenic Ancestry of the Fungal Clade Ustilaginomycotina.</title>
        <authorList>
            <person name="Kijpornyongpan T."/>
            <person name="Mondo S.J."/>
            <person name="Barry K."/>
            <person name="Sandor L."/>
            <person name="Lee J."/>
            <person name="Lipzen A."/>
            <person name="Pangilinan J."/>
            <person name="LaButti K."/>
            <person name="Hainaut M."/>
            <person name="Henrissat B."/>
            <person name="Grigoriev I.V."/>
            <person name="Spatafora J.W."/>
            <person name="Aime M.C."/>
        </authorList>
    </citation>
    <scope>NUCLEOTIDE SEQUENCE [LARGE SCALE GENOMIC DNA]</scope>
    <source>
        <strain evidence="3 4">MCA 3882</strain>
    </source>
</reference>
<feature type="compositionally biased region" description="Polar residues" evidence="1">
    <location>
        <begin position="516"/>
        <end position="526"/>
    </location>
</feature>
<feature type="region of interest" description="Disordered" evidence="1">
    <location>
        <begin position="57"/>
        <end position="84"/>
    </location>
</feature>
<feature type="region of interest" description="Disordered" evidence="1">
    <location>
        <begin position="249"/>
        <end position="373"/>
    </location>
</feature>
<evidence type="ECO:0000313" key="4">
    <source>
        <dbReference type="Proteomes" id="UP000245771"/>
    </source>
</evidence>
<protein>
    <recommendedName>
        <fullName evidence="2">BZIP domain-containing protein</fullName>
    </recommendedName>
</protein>
<feature type="region of interest" description="Disordered" evidence="1">
    <location>
        <begin position="568"/>
        <end position="660"/>
    </location>
</feature>
<feature type="compositionally biased region" description="Polar residues" evidence="1">
    <location>
        <begin position="637"/>
        <end position="646"/>
    </location>
</feature>
<dbReference type="EMBL" id="KZ819603">
    <property type="protein sequence ID" value="PWN34817.1"/>
    <property type="molecule type" value="Genomic_DNA"/>
</dbReference>
<dbReference type="GO" id="GO:0003700">
    <property type="term" value="F:DNA-binding transcription factor activity"/>
    <property type="evidence" value="ECO:0007669"/>
    <property type="project" value="InterPro"/>
</dbReference>
<dbReference type="Proteomes" id="UP000245771">
    <property type="component" value="Unassembled WGS sequence"/>
</dbReference>
<dbReference type="PANTHER" id="PTHR42070">
    <property type="entry name" value="FILAMENT ASSOCIATED PROTEIN, PUTATIVE (AFU_ORTHOLOGUE AFUA_8G06630)-RELATED"/>
    <property type="match status" value="1"/>
</dbReference>
<feature type="compositionally biased region" description="Low complexity" evidence="1">
    <location>
        <begin position="342"/>
        <end position="351"/>
    </location>
</feature>
<dbReference type="GeneID" id="37024000"/>
<feature type="compositionally biased region" description="Polar residues" evidence="1">
    <location>
        <begin position="363"/>
        <end position="373"/>
    </location>
</feature>
<evidence type="ECO:0000313" key="3">
    <source>
        <dbReference type="EMBL" id="PWN34817.1"/>
    </source>
</evidence>
<feature type="compositionally biased region" description="Polar residues" evidence="1">
    <location>
        <begin position="170"/>
        <end position="183"/>
    </location>
</feature>
<feature type="compositionally biased region" description="Basic and acidic residues" evidence="1">
    <location>
        <begin position="576"/>
        <end position="594"/>
    </location>
</feature>